<organism evidence="1 2">
    <name type="scientific">Neokomagataea anthophila</name>
    <dbReference type="NCBI Taxonomy" id="2826925"/>
    <lineage>
        <taxon>Bacteria</taxon>
        <taxon>Pseudomonadati</taxon>
        <taxon>Pseudomonadota</taxon>
        <taxon>Alphaproteobacteria</taxon>
        <taxon>Acetobacterales</taxon>
        <taxon>Acetobacteraceae</taxon>
        <taxon>Neokomagataea</taxon>
    </lineage>
</organism>
<accession>A0ABS5E707</accession>
<comment type="caution">
    <text evidence="1">The sequence shown here is derived from an EMBL/GenBank/DDBJ whole genome shotgun (WGS) entry which is preliminary data.</text>
</comment>
<protein>
    <submittedName>
        <fullName evidence="1">Uncharacterized protein</fullName>
    </submittedName>
</protein>
<name>A0ABS5E707_9PROT</name>
<dbReference type="RefSeq" id="WP_211681356.1">
    <property type="nucleotide sequence ID" value="NZ_JAGRQH010000003.1"/>
</dbReference>
<dbReference type="Proteomes" id="UP000677812">
    <property type="component" value="Unassembled WGS sequence"/>
</dbReference>
<sequence length="55" mass="6160">MAIVMFNHDKAAGFYKDFVSREFVILDGISASARLYADTTGWFGLDCRISPDKVI</sequence>
<gene>
    <name evidence="1" type="ORF">KB213_06355</name>
</gene>
<evidence type="ECO:0000313" key="2">
    <source>
        <dbReference type="Proteomes" id="UP000677812"/>
    </source>
</evidence>
<evidence type="ECO:0000313" key="1">
    <source>
        <dbReference type="EMBL" id="MBR0559674.1"/>
    </source>
</evidence>
<proteinExistence type="predicted"/>
<dbReference type="EMBL" id="JAGRQH010000003">
    <property type="protein sequence ID" value="MBR0559674.1"/>
    <property type="molecule type" value="Genomic_DNA"/>
</dbReference>
<keyword evidence="2" id="KW-1185">Reference proteome</keyword>
<reference evidence="1 2" key="1">
    <citation type="submission" date="2021-04" db="EMBL/GenBank/DDBJ databases">
        <title>The complete genome sequence of Neokomagataea sp. TBRC 2177.</title>
        <authorList>
            <person name="Charoenyingcharoen P."/>
            <person name="Yukphan P."/>
        </authorList>
    </citation>
    <scope>NUCLEOTIDE SEQUENCE [LARGE SCALE GENOMIC DNA]</scope>
    <source>
        <strain evidence="1 2">TBRC 2177</strain>
    </source>
</reference>